<sequence>MSRPKPTHRIFLLTELVHEIASNLHSNADKFHFAITSRAMWFLLCKSLWHTVNNEALCCILPEDLLSVRPKHRKILLRQLSADEQVRFRGYSSHIRDLRITDAFLSIRRTLKAQYWLPVLRFFDSTHIVFPKLRSLYLVFSHSTAFPMECMPLLELVDLQELAVHCCPRPDHISRALSVILALLKNIKNTTNIRMFSFSFLALLLLKAATPSLTRSLIALADGYPGCEYCC</sequence>
<organism evidence="1 2">
    <name type="scientific">Dacryopinax primogenitus (strain DJM 731)</name>
    <name type="common">Brown rot fungus</name>
    <dbReference type="NCBI Taxonomy" id="1858805"/>
    <lineage>
        <taxon>Eukaryota</taxon>
        <taxon>Fungi</taxon>
        <taxon>Dikarya</taxon>
        <taxon>Basidiomycota</taxon>
        <taxon>Agaricomycotina</taxon>
        <taxon>Dacrymycetes</taxon>
        <taxon>Dacrymycetales</taxon>
        <taxon>Dacrymycetaceae</taxon>
        <taxon>Dacryopinax</taxon>
    </lineage>
</organism>
<evidence type="ECO:0000313" key="2">
    <source>
        <dbReference type="Proteomes" id="UP000030653"/>
    </source>
</evidence>
<dbReference type="EMBL" id="JH795865">
    <property type="protein sequence ID" value="EJU01158.1"/>
    <property type="molecule type" value="Genomic_DNA"/>
</dbReference>
<dbReference type="OrthoDB" id="3425354at2759"/>
<reference evidence="1 2" key="1">
    <citation type="journal article" date="2012" name="Science">
        <title>The Paleozoic origin of enzymatic lignin decomposition reconstructed from 31 fungal genomes.</title>
        <authorList>
            <person name="Floudas D."/>
            <person name="Binder M."/>
            <person name="Riley R."/>
            <person name="Barry K."/>
            <person name="Blanchette R.A."/>
            <person name="Henrissat B."/>
            <person name="Martinez A.T."/>
            <person name="Otillar R."/>
            <person name="Spatafora J.W."/>
            <person name="Yadav J.S."/>
            <person name="Aerts A."/>
            <person name="Benoit I."/>
            <person name="Boyd A."/>
            <person name="Carlson A."/>
            <person name="Copeland A."/>
            <person name="Coutinho P.M."/>
            <person name="de Vries R.P."/>
            <person name="Ferreira P."/>
            <person name="Findley K."/>
            <person name="Foster B."/>
            <person name="Gaskell J."/>
            <person name="Glotzer D."/>
            <person name="Gorecki P."/>
            <person name="Heitman J."/>
            <person name="Hesse C."/>
            <person name="Hori C."/>
            <person name="Igarashi K."/>
            <person name="Jurgens J.A."/>
            <person name="Kallen N."/>
            <person name="Kersten P."/>
            <person name="Kohler A."/>
            <person name="Kuees U."/>
            <person name="Kumar T.K.A."/>
            <person name="Kuo A."/>
            <person name="LaButti K."/>
            <person name="Larrondo L.F."/>
            <person name="Lindquist E."/>
            <person name="Ling A."/>
            <person name="Lombard V."/>
            <person name="Lucas S."/>
            <person name="Lundell T."/>
            <person name="Martin R."/>
            <person name="McLaughlin D.J."/>
            <person name="Morgenstern I."/>
            <person name="Morin E."/>
            <person name="Murat C."/>
            <person name="Nagy L.G."/>
            <person name="Nolan M."/>
            <person name="Ohm R.A."/>
            <person name="Patyshakuliyeva A."/>
            <person name="Rokas A."/>
            <person name="Ruiz-Duenas F.J."/>
            <person name="Sabat G."/>
            <person name="Salamov A."/>
            <person name="Samejima M."/>
            <person name="Schmutz J."/>
            <person name="Slot J.C."/>
            <person name="St John F."/>
            <person name="Stenlid J."/>
            <person name="Sun H."/>
            <person name="Sun S."/>
            <person name="Syed K."/>
            <person name="Tsang A."/>
            <person name="Wiebenga A."/>
            <person name="Young D."/>
            <person name="Pisabarro A."/>
            <person name="Eastwood D.C."/>
            <person name="Martin F."/>
            <person name="Cullen D."/>
            <person name="Grigoriev I.V."/>
            <person name="Hibbett D.S."/>
        </authorList>
    </citation>
    <scope>NUCLEOTIDE SEQUENCE [LARGE SCALE GENOMIC DNA]</scope>
    <source>
        <strain evidence="1 2">DJM-731 SS1</strain>
    </source>
</reference>
<dbReference type="GeneID" id="63683722"/>
<keyword evidence="2" id="KW-1185">Reference proteome</keyword>
<evidence type="ECO:0008006" key="3">
    <source>
        <dbReference type="Google" id="ProtNLM"/>
    </source>
</evidence>
<dbReference type="AlphaFoldDB" id="M5GB27"/>
<dbReference type="HOGENOM" id="CLU_1199785_0_0_1"/>
<dbReference type="Proteomes" id="UP000030653">
    <property type="component" value="Unassembled WGS sequence"/>
</dbReference>
<evidence type="ECO:0000313" key="1">
    <source>
        <dbReference type="EMBL" id="EJU01158.1"/>
    </source>
</evidence>
<protein>
    <recommendedName>
        <fullName evidence="3">F-box domain-containing protein</fullName>
    </recommendedName>
</protein>
<accession>M5GB27</accession>
<name>M5GB27_DACPD</name>
<gene>
    <name evidence="1" type="ORF">DACRYDRAFT_108489</name>
</gene>
<proteinExistence type="predicted"/>
<dbReference type="RefSeq" id="XP_040628055.1">
    <property type="nucleotide sequence ID" value="XM_040768660.1"/>
</dbReference>
<dbReference type="STRING" id="1858805.M5GB27"/>